<evidence type="ECO:0000256" key="1">
    <source>
        <dbReference type="SAM" id="MobiDB-lite"/>
    </source>
</evidence>
<gene>
    <name evidence="3" type="ORF">Vafri_2853</name>
</gene>
<keyword evidence="4" id="KW-1185">Reference proteome</keyword>
<feature type="chain" id="PRO_5035287281" evidence="2">
    <location>
        <begin position="24"/>
        <end position="918"/>
    </location>
</feature>
<organism evidence="3 4">
    <name type="scientific">Volvox africanus</name>
    <dbReference type="NCBI Taxonomy" id="51714"/>
    <lineage>
        <taxon>Eukaryota</taxon>
        <taxon>Viridiplantae</taxon>
        <taxon>Chlorophyta</taxon>
        <taxon>core chlorophytes</taxon>
        <taxon>Chlorophyceae</taxon>
        <taxon>CS clade</taxon>
        <taxon>Chlamydomonadales</taxon>
        <taxon>Volvocaceae</taxon>
        <taxon>Volvox</taxon>
    </lineage>
</organism>
<feature type="region of interest" description="Disordered" evidence="1">
    <location>
        <begin position="88"/>
        <end position="114"/>
    </location>
</feature>
<proteinExistence type="predicted"/>
<feature type="signal peptide" evidence="2">
    <location>
        <begin position="1"/>
        <end position="23"/>
    </location>
</feature>
<evidence type="ECO:0000313" key="3">
    <source>
        <dbReference type="EMBL" id="GIL45646.1"/>
    </source>
</evidence>
<comment type="caution">
    <text evidence="3">The sequence shown here is derived from an EMBL/GenBank/DDBJ whole genome shotgun (WGS) entry which is preliminary data.</text>
</comment>
<evidence type="ECO:0000313" key="4">
    <source>
        <dbReference type="Proteomes" id="UP000747399"/>
    </source>
</evidence>
<evidence type="ECO:0000256" key="2">
    <source>
        <dbReference type="SAM" id="SignalP"/>
    </source>
</evidence>
<feature type="compositionally biased region" description="Low complexity" evidence="1">
    <location>
        <begin position="96"/>
        <end position="107"/>
    </location>
</feature>
<reference evidence="3" key="1">
    <citation type="journal article" date="2021" name="Proc. Natl. Acad. Sci. U.S.A.">
        <title>Three genomes in the algal genus Volvox reveal the fate of a haploid sex-determining region after a transition to homothallism.</title>
        <authorList>
            <person name="Yamamoto K."/>
            <person name="Hamaji T."/>
            <person name="Kawai-Toyooka H."/>
            <person name="Matsuzaki R."/>
            <person name="Takahashi F."/>
            <person name="Nishimura Y."/>
            <person name="Kawachi M."/>
            <person name="Noguchi H."/>
            <person name="Minakuchi Y."/>
            <person name="Umen J.G."/>
            <person name="Toyoda A."/>
            <person name="Nozaki H."/>
        </authorList>
    </citation>
    <scope>NUCLEOTIDE SEQUENCE</scope>
    <source>
        <strain evidence="3">NIES-3780</strain>
    </source>
</reference>
<keyword evidence="2" id="KW-0732">Signal</keyword>
<sequence length="918" mass="96134">MALPLLVMLPAALLVCMPFGTRGLVTDGTPAAAVEGSQAARDAGFLARLNSSDQSGMDGLVELGASYTPLSEDGGRLNSILHGARNTTMAGKSGESAAQAPASSRSAGAGGGSSSACMPYKDMALDYIDRALRSSQFWTAQKGVVDFGFLGDDVPKDCEPNCAFSNPNAPYGLTLMPLAPTEAQTKAFARSTPRGVANELRGSTLMAPSLANSSASAVPGSAPIYQLMPQEIVLVAGCTPPAAGSIYFSATPYIHTVWSDSAMKWVSVFGSMGDSASTHRPELPPLRPSINLSSHVPLPRAPPPSRLATFTLQPPMGQIMLQAAAGRQGLGSSRLLGRWGRWTGPLASAMSQSAAAATSVGNIAGSGPTTAAATTVAVPASADAITTSNGAGFDQFFVAAMTASPAAAAALARVLQPVLDTLRGPLPGRARINLLPIPGPEFSADIGLDPRSPYYMMMLRSIVPAGALASSFRPYAQARPLRSWRLTPVVEAESLPAGTLLDSAATAGAAAAISVAGGGLLGSLRRGGRAGVGADDGAQWAAGAVLTGPDPPLRVIAKDRFALPIVIPRRSADSSIQRQSRQRREDAVFAMTGPDAAAVGPGRNATVAAAFRASGGVSRNAAEAWLAPAFDYLQRKVQETFEKRYAMAWSLTTGSWLGALDPPVDWGLQCLEQVIDYCNGDNRDVTYVSSFPYVTLNRPNSVALVVGVHHVRTGLASYISIALSDPTQRLGLQAFDGSQLQGSADSYLKNTPYEEYSPYLFVAMFARNCSGMQRCNEIPTDGPRSTPLGRNMVATLRAYTNPVTGVGPDPDDLLKFVTANLVWRADARPQDYRPRQLDPNYFGRDGCTSALLGQVLCAQGPDEACCRQVQKWSDTGCWCLDTGKALLNALGPMQGRAMLTATSRLCRATRPAISIAEC</sequence>
<dbReference type="Proteomes" id="UP000747399">
    <property type="component" value="Unassembled WGS sequence"/>
</dbReference>
<dbReference type="AlphaFoldDB" id="A0A8J4ES84"/>
<accession>A0A8J4ES84</accession>
<name>A0A8J4ES84_9CHLO</name>
<protein>
    <submittedName>
        <fullName evidence="3">Uncharacterized protein</fullName>
    </submittedName>
</protein>
<dbReference type="EMBL" id="BNCO01000003">
    <property type="protein sequence ID" value="GIL45646.1"/>
    <property type="molecule type" value="Genomic_DNA"/>
</dbReference>